<gene>
    <name evidence="1" type="ORF">SAMN04489742_2528</name>
</gene>
<dbReference type="InterPro" id="IPR036102">
    <property type="entry name" value="OsmC/Ohrsf"/>
</dbReference>
<accession>A0A1H1DN59</accession>
<evidence type="ECO:0000313" key="1">
    <source>
        <dbReference type="EMBL" id="SDQ77922.1"/>
    </source>
</evidence>
<dbReference type="RefSeq" id="WP_074700754.1">
    <property type="nucleotide sequence ID" value="NZ_CP018863.1"/>
</dbReference>
<protein>
    <submittedName>
        <fullName evidence="1">Uncharacterized OsmC-related protein</fullName>
    </submittedName>
</protein>
<dbReference type="EMBL" id="FNKH01000002">
    <property type="protein sequence ID" value="SDQ77922.1"/>
    <property type="molecule type" value="Genomic_DNA"/>
</dbReference>
<organism evidence="1 2">
    <name type="scientific">Crystallibacter crystallopoietes</name>
    <dbReference type="NCBI Taxonomy" id="37928"/>
    <lineage>
        <taxon>Bacteria</taxon>
        <taxon>Bacillati</taxon>
        <taxon>Actinomycetota</taxon>
        <taxon>Actinomycetes</taxon>
        <taxon>Micrococcales</taxon>
        <taxon>Micrococcaceae</taxon>
        <taxon>Crystallibacter</taxon>
    </lineage>
</organism>
<dbReference type="AlphaFoldDB" id="A0A1H1DN59"/>
<dbReference type="OrthoDB" id="4703953at2"/>
<evidence type="ECO:0000313" key="2">
    <source>
        <dbReference type="Proteomes" id="UP000181917"/>
    </source>
</evidence>
<dbReference type="KEGG" id="acry:AC20117_04785"/>
<dbReference type="InterPro" id="IPR003718">
    <property type="entry name" value="OsmC/Ohr_fam"/>
</dbReference>
<name>A0A1H1DN59_9MICC</name>
<proteinExistence type="predicted"/>
<dbReference type="STRING" id="37928.SAMN04489742_2528"/>
<dbReference type="SUPFAM" id="SSF82784">
    <property type="entry name" value="OsmC-like"/>
    <property type="match status" value="1"/>
</dbReference>
<dbReference type="InterPro" id="IPR015946">
    <property type="entry name" value="KH_dom-like_a/b"/>
</dbReference>
<dbReference type="Gene3D" id="3.30.300.20">
    <property type="match status" value="1"/>
</dbReference>
<sequence length="150" mass="16156">MATEPLPALTAERTSPATYVARNGRGAELRIGAPGAEDSFSPVELLQAAAAGCAALSAEAQLVNRLGDDFNATATVEAFLNFDENRVERLVTLIDTDMSEIDPEKRDKLIASAERSIDRLCTVKRTLNQGAENITEVRVESPVAARQDRV</sequence>
<dbReference type="Pfam" id="PF02566">
    <property type="entry name" value="OsmC"/>
    <property type="match status" value="1"/>
</dbReference>
<keyword evidence="2" id="KW-1185">Reference proteome</keyword>
<reference evidence="1 2" key="1">
    <citation type="submission" date="2016-10" db="EMBL/GenBank/DDBJ databases">
        <authorList>
            <person name="de Groot N.N."/>
        </authorList>
    </citation>
    <scope>NUCLEOTIDE SEQUENCE [LARGE SCALE GENOMIC DNA]</scope>
    <source>
        <strain evidence="1 2">DSM 20117</strain>
    </source>
</reference>
<dbReference type="Proteomes" id="UP000181917">
    <property type="component" value="Unassembled WGS sequence"/>
</dbReference>